<dbReference type="Pfam" id="PF08843">
    <property type="entry name" value="AbiEii"/>
    <property type="match status" value="1"/>
</dbReference>
<keyword evidence="1" id="KW-0808">Transferase</keyword>
<dbReference type="GO" id="GO:0016740">
    <property type="term" value="F:transferase activity"/>
    <property type="evidence" value="ECO:0007669"/>
    <property type="project" value="UniProtKB-KW"/>
</dbReference>
<keyword evidence="2" id="KW-1185">Reference proteome</keyword>
<dbReference type="InterPro" id="IPR014942">
    <property type="entry name" value="AbiEii"/>
</dbReference>
<protein>
    <submittedName>
        <fullName evidence="1">Nucleotidyltransferase AbiEii toxin of type IV toxin-antitoxin system</fullName>
    </submittedName>
</protein>
<name>A0A543FFD8_9NOCA</name>
<dbReference type="RefSeq" id="WP_221639328.1">
    <property type="nucleotide sequence ID" value="NZ_VFPG01000001.1"/>
</dbReference>
<accession>A0A543FFD8</accession>
<evidence type="ECO:0000313" key="1">
    <source>
        <dbReference type="EMBL" id="TQM32482.1"/>
    </source>
</evidence>
<proteinExistence type="predicted"/>
<reference evidence="1 2" key="1">
    <citation type="submission" date="2019-06" db="EMBL/GenBank/DDBJ databases">
        <title>Sequencing the genomes of 1000 actinobacteria strains.</title>
        <authorList>
            <person name="Klenk H.-P."/>
        </authorList>
    </citation>
    <scope>NUCLEOTIDE SEQUENCE [LARGE SCALE GENOMIC DNA]</scope>
    <source>
        <strain evidence="1 2">DSM 103495</strain>
    </source>
</reference>
<sequence>MTTEADRSWKELGIGGWSADAVVPHDPPTEQIRTWIGLPPTLRPVRADGVRQTPVFDPAAKSHFAAMRLTDPRFDDPEVAAAWFAARRAALDTVLAAIAASPWARDLMLNGSALLRAWLGERAREPGDLDFVVLPRDWEFNSDRTDQLLTDVATRVAAATEAPDSPIRARAEDAVEDDIWTYDRVPGRRLVLPWSATRSGIPGGTVQLDFVFDDALPQSPQWTEIPRLGTPGPPGTLLAATPDLALAWKLLWVYTDAFPQGKDLYDAVLLAEHRTPDAELLHTVVPNLSLCSLFERGTCTEWDEFAKDRPDLAGREEAFAWRLVIALDPAVTAGFGDWRKRWSESIRSTAKTITDRASDPASFDDELACHPWHSTMYQLLVLQEKHDCSLIEAADRLAAARRRSCDPTTTTRIDPRAIAETLQGWRRSEAPEPNDATP</sequence>
<evidence type="ECO:0000313" key="2">
    <source>
        <dbReference type="Proteomes" id="UP000316331"/>
    </source>
</evidence>
<comment type="caution">
    <text evidence="1">The sequence shown here is derived from an EMBL/GenBank/DDBJ whole genome shotgun (WGS) entry which is preliminary data.</text>
</comment>
<dbReference type="Proteomes" id="UP000316331">
    <property type="component" value="Unassembled WGS sequence"/>
</dbReference>
<dbReference type="EMBL" id="VFPG01000001">
    <property type="protein sequence ID" value="TQM32482.1"/>
    <property type="molecule type" value="Genomic_DNA"/>
</dbReference>
<dbReference type="AlphaFoldDB" id="A0A543FFD8"/>
<gene>
    <name evidence="1" type="ORF">FB390_4164</name>
</gene>
<organism evidence="1 2">
    <name type="scientific">Nocardia bhagyanarayanae</name>
    <dbReference type="NCBI Taxonomy" id="1215925"/>
    <lineage>
        <taxon>Bacteria</taxon>
        <taxon>Bacillati</taxon>
        <taxon>Actinomycetota</taxon>
        <taxon>Actinomycetes</taxon>
        <taxon>Mycobacteriales</taxon>
        <taxon>Nocardiaceae</taxon>
        <taxon>Nocardia</taxon>
    </lineage>
</organism>